<gene>
    <name evidence="9" type="ORF">Scaly_1954500</name>
</gene>
<keyword evidence="6" id="KW-0472">Membrane</keyword>
<dbReference type="SUPFAM" id="SSF53613">
    <property type="entry name" value="Ribokinase-like"/>
    <property type="match status" value="1"/>
</dbReference>
<reference evidence="9" key="2">
    <citation type="journal article" date="2024" name="Plant">
        <title>Genomic evolution and insights into agronomic trait innovations of Sesamum species.</title>
        <authorList>
            <person name="Miao H."/>
            <person name="Wang L."/>
            <person name="Qu L."/>
            <person name="Liu H."/>
            <person name="Sun Y."/>
            <person name="Le M."/>
            <person name="Wang Q."/>
            <person name="Wei S."/>
            <person name="Zheng Y."/>
            <person name="Lin W."/>
            <person name="Duan Y."/>
            <person name="Cao H."/>
            <person name="Xiong S."/>
            <person name="Wang X."/>
            <person name="Wei L."/>
            <person name="Li C."/>
            <person name="Ma Q."/>
            <person name="Ju M."/>
            <person name="Zhao R."/>
            <person name="Li G."/>
            <person name="Mu C."/>
            <person name="Tian Q."/>
            <person name="Mei H."/>
            <person name="Zhang T."/>
            <person name="Gao T."/>
            <person name="Zhang H."/>
        </authorList>
    </citation>
    <scope>NUCLEOTIDE SEQUENCE</scope>
    <source>
        <strain evidence="9">KEN8</strain>
    </source>
</reference>
<dbReference type="InterPro" id="IPR002173">
    <property type="entry name" value="Carboh/pur_kinase_PfkB_CS"/>
</dbReference>
<dbReference type="CDD" id="cd06899">
    <property type="entry name" value="lectin_legume_LecRK_Arcelin_ConA"/>
    <property type="match status" value="1"/>
</dbReference>
<keyword evidence="6" id="KW-1133">Transmembrane helix</keyword>
<evidence type="ECO:0000259" key="7">
    <source>
        <dbReference type="Pfam" id="PF00139"/>
    </source>
</evidence>
<keyword evidence="4" id="KW-0418">Kinase</keyword>
<evidence type="ECO:0000256" key="4">
    <source>
        <dbReference type="ARBA" id="ARBA00022777"/>
    </source>
</evidence>
<dbReference type="InterPro" id="IPR013320">
    <property type="entry name" value="ConA-like_dom_sf"/>
</dbReference>
<organism evidence="9">
    <name type="scientific">Sesamum calycinum</name>
    <dbReference type="NCBI Taxonomy" id="2727403"/>
    <lineage>
        <taxon>Eukaryota</taxon>
        <taxon>Viridiplantae</taxon>
        <taxon>Streptophyta</taxon>
        <taxon>Embryophyta</taxon>
        <taxon>Tracheophyta</taxon>
        <taxon>Spermatophyta</taxon>
        <taxon>Magnoliopsida</taxon>
        <taxon>eudicotyledons</taxon>
        <taxon>Gunneridae</taxon>
        <taxon>Pentapetalae</taxon>
        <taxon>asterids</taxon>
        <taxon>lamiids</taxon>
        <taxon>Lamiales</taxon>
        <taxon>Pedaliaceae</taxon>
        <taxon>Sesamum</taxon>
    </lineage>
</organism>
<dbReference type="GO" id="GO:0016301">
    <property type="term" value="F:kinase activity"/>
    <property type="evidence" value="ECO:0007669"/>
    <property type="project" value="UniProtKB-KW"/>
</dbReference>
<evidence type="ECO:0000256" key="1">
    <source>
        <dbReference type="ARBA" id="ARBA00007606"/>
    </source>
</evidence>
<evidence type="ECO:0000256" key="3">
    <source>
        <dbReference type="ARBA" id="ARBA00022734"/>
    </source>
</evidence>
<dbReference type="Pfam" id="PF00139">
    <property type="entry name" value="Lectin_legB"/>
    <property type="match status" value="1"/>
</dbReference>
<comment type="caution">
    <text evidence="9">The sequence shown here is derived from an EMBL/GenBank/DDBJ whole genome shotgun (WGS) entry which is preliminary data.</text>
</comment>
<evidence type="ECO:0000256" key="5">
    <source>
        <dbReference type="SAM" id="MobiDB-lite"/>
    </source>
</evidence>
<dbReference type="GO" id="GO:0030246">
    <property type="term" value="F:carbohydrate binding"/>
    <property type="evidence" value="ECO:0007669"/>
    <property type="project" value="UniProtKB-KW"/>
</dbReference>
<feature type="compositionally biased region" description="Basic and acidic residues" evidence="5">
    <location>
        <begin position="334"/>
        <end position="348"/>
    </location>
</feature>
<name>A0AAW2MZ86_9LAMI</name>
<dbReference type="PROSITE" id="PS00583">
    <property type="entry name" value="PFKB_KINASES_1"/>
    <property type="match status" value="1"/>
</dbReference>
<sequence length="474" mass="52605">MQAMAVDPNLGFSFRNFGEDSNFESQLALYGDAKVADDGMSVQLAGSGVSTNGTGRIIYKKPMNLVEGNSRNMVSFSNYFVFSMSGEYGDSLAFIMLPFGFPLNVLDSGSMGTLRVRKMKVLVVEFETFKDEKYGDLSGNNVGVDGDSLVSVKVSNVSSMNLELNGGEKLQAWIDYEASSRRFEVRLNEFGGNRPVDPVLSYPIDLSNMWKEGAVTVGLSSSSGNSSLQKFYLYSWSFRTRSVPHWMHSKPMDLDPHNKYMEKGEELKVIPKRSVCASRILAALIFGTGCGALGAFVLFVWTILGKRRPVVPEAFTVQPKELKCNKFNVSVGKNMEDDKSKRPTKRAEPSNSQNEAVISKESDHVEELFDFDDGIDFPYEDPPLVCCFGAVQKEFLPTVRVAPEQMHPDIYSQWKMLQWNPPEFVRAPGGPPSNVAISHVRLGGRAAFIGKVGNDEFGEELVLMMNKEKVQTRG</sequence>
<protein>
    <submittedName>
        <fullName evidence="9">Fructokinase-like 1, chloroplastic</fullName>
    </submittedName>
</protein>
<keyword evidence="2" id="KW-0808">Transferase</keyword>
<dbReference type="EMBL" id="JACGWM010000012">
    <property type="protein sequence ID" value="KAL0336794.1"/>
    <property type="molecule type" value="Genomic_DNA"/>
</dbReference>
<evidence type="ECO:0000256" key="2">
    <source>
        <dbReference type="ARBA" id="ARBA00022679"/>
    </source>
</evidence>
<dbReference type="InterPro" id="IPR050258">
    <property type="entry name" value="Leguminous_Lectin"/>
</dbReference>
<dbReference type="Pfam" id="PF00294">
    <property type="entry name" value="PfkB"/>
    <property type="match status" value="1"/>
</dbReference>
<accession>A0AAW2MZ86</accession>
<dbReference type="PANTHER" id="PTHR32401:SF16">
    <property type="entry name" value="CONCANAVALIN A-LIKE LECTIN FAMILY PROTEIN"/>
    <property type="match status" value="1"/>
</dbReference>
<dbReference type="InterPro" id="IPR029056">
    <property type="entry name" value="Ribokinase-like"/>
</dbReference>
<feature type="domain" description="Legume lectin" evidence="7">
    <location>
        <begin position="10"/>
        <end position="249"/>
    </location>
</feature>
<dbReference type="Gene3D" id="2.60.120.200">
    <property type="match status" value="1"/>
</dbReference>
<feature type="domain" description="Carbohydrate kinase PfkB" evidence="8">
    <location>
        <begin position="416"/>
        <end position="473"/>
    </location>
</feature>
<keyword evidence="3" id="KW-0430">Lectin</keyword>
<comment type="similarity">
    <text evidence="1">Belongs to the leguminous lectin family.</text>
</comment>
<keyword evidence="6" id="KW-0812">Transmembrane</keyword>
<feature type="transmembrane region" description="Helical" evidence="6">
    <location>
        <begin position="280"/>
        <end position="304"/>
    </location>
</feature>
<dbReference type="PANTHER" id="PTHR32401">
    <property type="entry name" value="CONCANAVALIN A-LIKE LECTIN FAMILY PROTEIN"/>
    <property type="match status" value="1"/>
</dbReference>
<dbReference type="SUPFAM" id="SSF49899">
    <property type="entry name" value="Concanavalin A-like lectins/glucanases"/>
    <property type="match status" value="1"/>
</dbReference>
<dbReference type="Gene3D" id="3.40.1190.20">
    <property type="match status" value="1"/>
</dbReference>
<dbReference type="InterPro" id="IPR011611">
    <property type="entry name" value="PfkB_dom"/>
</dbReference>
<evidence type="ECO:0000256" key="6">
    <source>
        <dbReference type="SAM" id="Phobius"/>
    </source>
</evidence>
<feature type="region of interest" description="Disordered" evidence="5">
    <location>
        <begin position="333"/>
        <end position="357"/>
    </location>
</feature>
<evidence type="ECO:0000313" key="9">
    <source>
        <dbReference type="EMBL" id="KAL0336794.1"/>
    </source>
</evidence>
<evidence type="ECO:0000259" key="8">
    <source>
        <dbReference type="Pfam" id="PF00294"/>
    </source>
</evidence>
<proteinExistence type="inferred from homology"/>
<reference evidence="9" key="1">
    <citation type="submission" date="2020-06" db="EMBL/GenBank/DDBJ databases">
        <authorList>
            <person name="Li T."/>
            <person name="Hu X."/>
            <person name="Zhang T."/>
            <person name="Song X."/>
            <person name="Zhang H."/>
            <person name="Dai N."/>
            <person name="Sheng W."/>
            <person name="Hou X."/>
            <person name="Wei L."/>
        </authorList>
    </citation>
    <scope>NUCLEOTIDE SEQUENCE</scope>
    <source>
        <strain evidence="9">KEN8</strain>
        <tissue evidence="9">Leaf</tissue>
    </source>
</reference>
<dbReference type="InterPro" id="IPR001220">
    <property type="entry name" value="Legume_lectin_dom"/>
</dbReference>
<dbReference type="AlphaFoldDB" id="A0AAW2MZ86"/>